<dbReference type="Proteomes" id="UP000266861">
    <property type="component" value="Unassembled WGS sequence"/>
</dbReference>
<evidence type="ECO:0000313" key="2">
    <source>
        <dbReference type="Proteomes" id="UP000266861"/>
    </source>
</evidence>
<gene>
    <name evidence="1" type="ORF">Glove_529g22</name>
</gene>
<dbReference type="EMBL" id="PQFF01000454">
    <property type="protein sequence ID" value="RHZ49140.1"/>
    <property type="molecule type" value="Genomic_DNA"/>
</dbReference>
<accession>A0A397GMC2</accession>
<comment type="caution">
    <text evidence="1">The sequence shown here is derived from an EMBL/GenBank/DDBJ whole genome shotgun (WGS) entry which is preliminary data.</text>
</comment>
<evidence type="ECO:0000313" key="1">
    <source>
        <dbReference type="EMBL" id="RHZ49140.1"/>
    </source>
</evidence>
<name>A0A397GMC2_9GLOM</name>
<organism evidence="1 2">
    <name type="scientific">Diversispora epigaea</name>
    <dbReference type="NCBI Taxonomy" id="1348612"/>
    <lineage>
        <taxon>Eukaryota</taxon>
        <taxon>Fungi</taxon>
        <taxon>Fungi incertae sedis</taxon>
        <taxon>Mucoromycota</taxon>
        <taxon>Glomeromycotina</taxon>
        <taxon>Glomeromycetes</taxon>
        <taxon>Diversisporales</taxon>
        <taxon>Diversisporaceae</taxon>
        <taxon>Diversispora</taxon>
    </lineage>
</organism>
<sequence length="80" mass="9049">MAFYYCPYILKTGEVCNRDSFRPAGCQVHWDSPRSVSCKDCGAILSEEAREDGAKIRSAWRKYIASEYTDIVQSSVNSCQ</sequence>
<dbReference type="AlphaFoldDB" id="A0A397GMC2"/>
<protein>
    <submittedName>
        <fullName evidence="1">Uncharacterized protein</fullName>
    </submittedName>
</protein>
<reference evidence="1 2" key="1">
    <citation type="submission" date="2018-08" db="EMBL/GenBank/DDBJ databases">
        <title>Genome and evolution of the arbuscular mycorrhizal fungus Diversispora epigaea (formerly Glomus versiforme) and its bacterial endosymbionts.</title>
        <authorList>
            <person name="Sun X."/>
            <person name="Fei Z."/>
            <person name="Harrison M."/>
        </authorList>
    </citation>
    <scope>NUCLEOTIDE SEQUENCE [LARGE SCALE GENOMIC DNA]</scope>
    <source>
        <strain evidence="1 2">IT104</strain>
    </source>
</reference>
<keyword evidence="2" id="KW-1185">Reference proteome</keyword>
<proteinExistence type="predicted"/>